<keyword evidence="4 16" id="KW-0349">Heme</keyword>
<feature type="transmembrane region" description="Helical" evidence="19">
    <location>
        <begin position="106"/>
        <end position="124"/>
    </location>
</feature>
<dbReference type="PROSITE" id="PS50857">
    <property type="entry name" value="COX2_CUA"/>
    <property type="match status" value="1"/>
</dbReference>
<dbReference type="InterPro" id="IPR008972">
    <property type="entry name" value="Cupredoxin"/>
</dbReference>
<evidence type="ECO:0000256" key="15">
    <source>
        <dbReference type="ARBA" id="ARBA00047816"/>
    </source>
</evidence>
<dbReference type="Gene3D" id="1.10.287.90">
    <property type="match status" value="1"/>
</dbReference>
<feature type="domain" description="Cytochrome c" evidence="22">
    <location>
        <begin position="296"/>
        <end position="376"/>
    </location>
</feature>
<dbReference type="PANTHER" id="PTHR22888">
    <property type="entry name" value="CYTOCHROME C OXIDASE, SUBUNIT II"/>
    <property type="match status" value="1"/>
</dbReference>
<evidence type="ECO:0000256" key="9">
    <source>
        <dbReference type="ARBA" id="ARBA00022982"/>
    </source>
</evidence>
<evidence type="ECO:0000313" key="24">
    <source>
        <dbReference type="Proteomes" id="UP000646152"/>
    </source>
</evidence>
<feature type="transmembrane region" description="Helical" evidence="19">
    <location>
        <begin position="59"/>
        <end position="85"/>
    </location>
</feature>
<evidence type="ECO:0000256" key="4">
    <source>
        <dbReference type="ARBA" id="ARBA00022617"/>
    </source>
</evidence>
<dbReference type="Gene3D" id="1.10.760.10">
    <property type="entry name" value="Cytochrome c-like domain"/>
    <property type="match status" value="1"/>
</dbReference>
<dbReference type="Pfam" id="PF13442">
    <property type="entry name" value="Cytochrome_CBB3"/>
    <property type="match status" value="1"/>
</dbReference>
<evidence type="ECO:0000259" key="22">
    <source>
        <dbReference type="PROSITE" id="PS51007"/>
    </source>
</evidence>
<comment type="function">
    <text evidence="14 18">Subunits I and II form the functional core of the enzyme complex. Electrons originating in cytochrome c are transferred via heme a and Cu(A) to the binuclear center formed by heme a3 and Cu(B).</text>
</comment>
<dbReference type="NCBIfam" id="TIGR02866">
    <property type="entry name" value="CoxB"/>
    <property type="match status" value="1"/>
</dbReference>
<keyword evidence="5 17" id="KW-0679">Respiratory chain</keyword>
<keyword evidence="3 17" id="KW-0813">Transport</keyword>
<dbReference type="InterPro" id="IPR001505">
    <property type="entry name" value="Copper_CuA"/>
</dbReference>
<keyword evidence="6 17" id="KW-0812">Transmembrane</keyword>
<dbReference type="Pfam" id="PF00116">
    <property type="entry name" value="COX2"/>
    <property type="match status" value="1"/>
</dbReference>
<evidence type="ECO:0000256" key="5">
    <source>
        <dbReference type="ARBA" id="ARBA00022660"/>
    </source>
</evidence>
<keyword evidence="9 17" id="KW-0249">Electron transport</keyword>
<gene>
    <name evidence="23" type="ORF">GCM10011502_13610</name>
</gene>
<dbReference type="PROSITE" id="PS50999">
    <property type="entry name" value="COX2_TM"/>
    <property type="match status" value="1"/>
</dbReference>
<evidence type="ECO:0000256" key="8">
    <source>
        <dbReference type="ARBA" id="ARBA00022967"/>
    </source>
</evidence>
<dbReference type="PANTHER" id="PTHR22888:SF9">
    <property type="entry name" value="CYTOCHROME C OXIDASE SUBUNIT 2"/>
    <property type="match status" value="1"/>
</dbReference>
<reference evidence="24" key="1">
    <citation type="journal article" date="2019" name="Int. J. Syst. Evol. Microbiol.">
        <title>The Global Catalogue of Microorganisms (GCM) 10K type strain sequencing project: providing services to taxonomists for standard genome sequencing and annotation.</title>
        <authorList>
            <consortium name="The Broad Institute Genomics Platform"/>
            <consortium name="The Broad Institute Genome Sequencing Center for Infectious Disease"/>
            <person name="Wu L."/>
            <person name="Ma J."/>
        </authorList>
    </citation>
    <scope>NUCLEOTIDE SEQUENCE [LARGE SCALE GENOMIC DNA]</scope>
    <source>
        <strain evidence="24">CGMCC 1.15923</strain>
    </source>
</reference>
<keyword evidence="7 16" id="KW-0479">Metal-binding</keyword>
<dbReference type="InterPro" id="IPR009056">
    <property type="entry name" value="Cyt_c-like_dom"/>
</dbReference>
<keyword evidence="12 18" id="KW-0186">Copper</keyword>
<organism evidence="23 24">
    <name type="scientific">Oceanisphaera marina</name>
    <dbReference type="NCBI Taxonomy" id="2017550"/>
    <lineage>
        <taxon>Bacteria</taxon>
        <taxon>Pseudomonadati</taxon>
        <taxon>Pseudomonadota</taxon>
        <taxon>Gammaproteobacteria</taxon>
        <taxon>Aeromonadales</taxon>
        <taxon>Aeromonadaceae</taxon>
        <taxon>Oceanisphaera</taxon>
    </lineage>
</organism>
<dbReference type="PROSITE" id="PS51007">
    <property type="entry name" value="CYTC"/>
    <property type="match status" value="1"/>
</dbReference>
<dbReference type="InterPro" id="IPR036257">
    <property type="entry name" value="Cyt_c_oxidase_su2_TM_sf"/>
</dbReference>
<evidence type="ECO:0000256" key="3">
    <source>
        <dbReference type="ARBA" id="ARBA00022448"/>
    </source>
</evidence>
<evidence type="ECO:0000256" key="16">
    <source>
        <dbReference type="PROSITE-ProRule" id="PRU00433"/>
    </source>
</evidence>
<dbReference type="Gene3D" id="2.60.40.420">
    <property type="entry name" value="Cupredoxins - blue copper proteins"/>
    <property type="match status" value="1"/>
</dbReference>
<dbReference type="SUPFAM" id="SSF46626">
    <property type="entry name" value="Cytochrome c"/>
    <property type="match status" value="1"/>
</dbReference>
<comment type="catalytic activity">
    <reaction evidence="15 18">
        <text>4 Fe(II)-[cytochrome c] + O2 + 8 H(+)(in) = 4 Fe(III)-[cytochrome c] + 2 H2O + 4 H(+)(out)</text>
        <dbReference type="Rhea" id="RHEA:11436"/>
        <dbReference type="Rhea" id="RHEA-COMP:10350"/>
        <dbReference type="Rhea" id="RHEA-COMP:14399"/>
        <dbReference type="ChEBI" id="CHEBI:15377"/>
        <dbReference type="ChEBI" id="CHEBI:15378"/>
        <dbReference type="ChEBI" id="CHEBI:15379"/>
        <dbReference type="ChEBI" id="CHEBI:29033"/>
        <dbReference type="ChEBI" id="CHEBI:29034"/>
        <dbReference type="EC" id="7.1.1.9"/>
    </reaction>
</comment>
<dbReference type="InterPro" id="IPR045187">
    <property type="entry name" value="CcO_II"/>
</dbReference>
<comment type="caution">
    <text evidence="23">The sequence shown here is derived from an EMBL/GenBank/DDBJ whole genome shotgun (WGS) entry which is preliminary data.</text>
</comment>
<feature type="transmembrane region" description="Helical" evidence="19">
    <location>
        <begin position="20"/>
        <end position="39"/>
    </location>
</feature>
<accession>A0ABQ1IHC3</accession>
<dbReference type="SUPFAM" id="SSF49503">
    <property type="entry name" value="Cupredoxins"/>
    <property type="match status" value="1"/>
</dbReference>
<evidence type="ECO:0000256" key="17">
    <source>
        <dbReference type="RuleBase" id="RU000456"/>
    </source>
</evidence>
<dbReference type="EC" id="7.1.1.9" evidence="18"/>
<protein>
    <recommendedName>
        <fullName evidence="18">Cytochrome c oxidase subunit 2</fullName>
        <ecNumber evidence="18">7.1.1.9</ecNumber>
    </recommendedName>
</protein>
<dbReference type="PRINTS" id="PR01166">
    <property type="entry name" value="CYCOXIDASEII"/>
</dbReference>
<dbReference type="SUPFAM" id="SSF81464">
    <property type="entry name" value="Cytochrome c oxidase subunit II-like, transmembrane region"/>
    <property type="match status" value="1"/>
</dbReference>
<dbReference type="InterPro" id="IPR014222">
    <property type="entry name" value="Cyt_c_oxidase_su2"/>
</dbReference>
<keyword evidence="11 16" id="KW-0408">Iron</keyword>
<comment type="cofactor">
    <cofactor evidence="18">
        <name>Cu cation</name>
        <dbReference type="ChEBI" id="CHEBI:23378"/>
    </cofactor>
    <text evidence="18">Binds a copper A center.</text>
</comment>
<proteinExistence type="inferred from homology"/>
<evidence type="ECO:0000256" key="13">
    <source>
        <dbReference type="ARBA" id="ARBA00023136"/>
    </source>
</evidence>
<dbReference type="EMBL" id="BMKE01000009">
    <property type="protein sequence ID" value="GGB41579.1"/>
    <property type="molecule type" value="Genomic_DNA"/>
</dbReference>
<keyword evidence="24" id="KW-1185">Reference proteome</keyword>
<keyword evidence="8" id="KW-1278">Translocase</keyword>
<dbReference type="Proteomes" id="UP000646152">
    <property type="component" value="Unassembled WGS sequence"/>
</dbReference>
<evidence type="ECO:0000256" key="18">
    <source>
        <dbReference type="RuleBase" id="RU004024"/>
    </source>
</evidence>
<keyword evidence="13 19" id="KW-0472">Membrane</keyword>
<sequence length="396" mass="44041">MSPLSTVLQEKYAKIQDETWGCVVKPILLLLSLLTALPIQAQTRLNMTEGVTDISQKVYGLHMTILIICAVIGVVVFGIMFWAIIHHRKSKGAQAAQFHESTKIEILWTIIPFVILIAMAVPATKTLIAMEDASESDLTVQITGSQWKWHYRYFDQGVEFYSLLGTLPQQIQGQVAKGQNYLLEVDHPLVLPTDRKIRFLITSDDVIHSWWMPAFAVKKDAVPGFINEAWTRINEPGIYRGQCAELCGKDHGFMPIVVDARTGAEFDDWLANAQTRQAEAKAAEQELLAMQMSMDESMALGEQTYQKVCAACHQANGEGIPGAFPALKGSELILKDKAAHIHIVLYGKAGTAMQSFNKQLSLKELAAVITYERNAWGNDTKDVIQPSDIEQARQGQ</sequence>
<dbReference type="InterPro" id="IPR002429">
    <property type="entry name" value="CcO_II-like_C"/>
</dbReference>
<evidence type="ECO:0000256" key="11">
    <source>
        <dbReference type="ARBA" id="ARBA00023004"/>
    </source>
</evidence>
<name>A0ABQ1IHC3_9GAMM</name>
<feature type="domain" description="Cytochrome oxidase subunit II transmembrane region profile" evidence="21">
    <location>
        <begin position="39"/>
        <end position="134"/>
    </location>
</feature>
<evidence type="ECO:0000256" key="1">
    <source>
        <dbReference type="ARBA" id="ARBA00004141"/>
    </source>
</evidence>
<feature type="domain" description="Cytochrome oxidase subunit II copper A binding" evidence="20">
    <location>
        <begin position="135"/>
        <end position="272"/>
    </location>
</feature>
<evidence type="ECO:0000256" key="12">
    <source>
        <dbReference type="ARBA" id="ARBA00023008"/>
    </source>
</evidence>
<dbReference type="InterPro" id="IPR036909">
    <property type="entry name" value="Cyt_c-like_dom_sf"/>
</dbReference>
<evidence type="ECO:0000256" key="10">
    <source>
        <dbReference type="ARBA" id="ARBA00022989"/>
    </source>
</evidence>
<keyword evidence="10 19" id="KW-1133">Transmembrane helix</keyword>
<comment type="similarity">
    <text evidence="2 17">Belongs to the cytochrome c oxidase subunit 2 family.</text>
</comment>
<evidence type="ECO:0000256" key="6">
    <source>
        <dbReference type="ARBA" id="ARBA00022692"/>
    </source>
</evidence>
<evidence type="ECO:0000256" key="19">
    <source>
        <dbReference type="SAM" id="Phobius"/>
    </source>
</evidence>
<evidence type="ECO:0000256" key="14">
    <source>
        <dbReference type="ARBA" id="ARBA00024688"/>
    </source>
</evidence>
<evidence type="ECO:0000256" key="7">
    <source>
        <dbReference type="ARBA" id="ARBA00022723"/>
    </source>
</evidence>
<dbReference type="PROSITE" id="PS00078">
    <property type="entry name" value="COX2"/>
    <property type="match status" value="1"/>
</dbReference>
<evidence type="ECO:0000313" key="23">
    <source>
        <dbReference type="EMBL" id="GGB41579.1"/>
    </source>
</evidence>
<evidence type="ECO:0000259" key="20">
    <source>
        <dbReference type="PROSITE" id="PS50857"/>
    </source>
</evidence>
<comment type="subcellular location">
    <subcellularLocation>
        <location evidence="17">Cell membrane</location>
        <topology evidence="17">Multi-pass membrane protein</topology>
    </subcellularLocation>
    <subcellularLocation>
        <location evidence="1">Membrane</location>
        <topology evidence="1">Multi-pass membrane protein</topology>
    </subcellularLocation>
</comment>
<evidence type="ECO:0000256" key="2">
    <source>
        <dbReference type="ARBA" id="ARBA00007866"/>
    </source>
</evidence>
<evidence type="ECO:0000259" key="21">
    <source>
        <dbReference type="PROSITE" id="PS50999"/>
    </source>
</evidence>
<dbReference type="InterPro" id="IPR011759">
    <property type="entry name" value="Cyt_c_oxidase_su2_TM_dom"/>
</dbReference>
<dbReference type="Pfam" id="PF02790">
    <property type="entry name" value="COX2_TM"/>
    <property type="match status" value="1"/>
</dbReference>